<name>Q8TNJ2_METAC</name>
<sequence length="101" mass="11384">MKNGKTSIGKFFHPPGAFIAGNILKVIFLRLHPFSTPFMCVVEDGSVFSKQENVTPASPTEHTNLFKGNVDVPLKDGRICEHVGNFKQYLFNFQFVPYCVF</sequence>
<evidence type="ECO:0000313" key="2">
    <source>
        <dbReference type="Proteomes" id="UP000002487"/>
    </source>
</evidence>
<reference evidence="1 2" key="1">
    <citation type="journal article" date="2002" name="Genome Res.">
        <title>The genome of Methanosarcina acetivorans reveals extensive metabolic and physiological diversity.</title>
        <authorList>
            <person name="Galagan J.E."/>
            <person name="Nusbaum C."/>
            <person name="Roy A."/>
            <person name="Endrizzi M.G."/>
            <person name="Macdonald P."/>
            <person name="FitzHugh W."/>
            <person name="Calvo S."/>
            <person name="Engels R."/>
            <person name="Smirnov S."/>
            <person name="Atnoor D."/>
            <person name="Brown A."/>
            <person name="Allen N."/>
            <person name="Naylor J."/>
            <person name="Stange-Thomann N."/>
            <person name="DeArellano K."/>
            <person name="Johnson R."/>
            <person name="Linton L."/>
            <person name="McEwan P."/>
            <person name="McKernan K."/>
            <person name="Talamas J."/>
            <person name="Tirrell A."/>
            <person name="Ye W."/>
            <person name="Zimmer A."/>
            <person name="Barber R.D."/>
            <person name="Cann I."/>
            <person name="Graham D.E."/>
            <person name="Grahame D.A."/>
            <person name="Guss A."/>
            <person name="Hedderich R."/>
            <person name="Ingram-Smith C."/>
            <person name="Kuettner C.H."/>
            <person name="Krzycki J.A."/>
            <person name="Leigh J.A."/>
            <person name="Li W."/>
            <person name="Liu J."/>
            <person name="Mukhopadhyay B."/>
            <person name="Reeve J.N."/>
            <person name="Smith K."/>
            <person name="Springer T.A."/>
            <person name="Umayam L.A."/>
            <person name="White O."/>
            <person name="White R.H."/>
            <person name="de Macario E.C."/>
            <person name="Ferry J.G."/>
            <person name="Jarrell K.F."/>
            <person name="Jing H."/>
            <person name="Macario A.J.L."/>
            <person name="Paulsen I."/>
            <person name="Pritchett M."/>
            <person name="Sowers K.R."/>
            <person name="Swanson R.V."/>
            <person name="Zinder S.H."/>
            <person name="Lander E."/>
            <person name="Metcalf W.W."/>
            <person name="Birren B."/>
        </authorList>
    </citation>
    <scope>NUCLEOTIDE SEQUENCE [LARGE SCALE GENOMIC DNA]</scope>
    <source>
        <strain evidence="2">ATCC 35395 / DSM 2834 / JCM 12185 / C2A</strain>
    </source>
</reference>
<accession>Q8TNJ2</accession>
<proteinExistence type="predicted"/>
<dbReference type="EMBL" id="AE010299">
    <property type="protein sequence ID" value="AAM05686.1"/>
    <property type="molecule type" value="Genomic_DNA"/>
</dbReference>
<dbReference type="EnsemblBacteria" id="AAM05686">
    <property type="protein sequence ID" value="AAM05686"/>
    <property type="gene ID" value="MA_2293"/>
</dbReference>
<dbReference type="Proteomes" id="UP000002487">
    <property type="component" value="Chromosome"/>
</dbReference>
<evidence type="ECO:0000313" key="1">
    <source>
        <dbReference type="EMBL" id="AAM05686.1"/>
    </source>
</evidence>
<dbReference type="AlphaFoldDB" id="Q8TNJ2"/>
<dbReference type="KEGG" id="mac:MA_2293"/>
<dbReference type="HOGENOM" id="CLU_2285009_0_0_2"/>
<protein>
    <submittedName>
        <fullName evidence="1">Uncharacterized protein</fullName>
    </submittedName>
</protein>
<gene>
    <name evidence="1" type="ordered locus">MA_2293</name>
</gene>
<organism evidence="1 2">
    <name type="scientific">Methanosarcina acetivorans (strain ATCC 35395 / DSM 2834 / JCM 12185 / C2A)</name>
    <dbReference type="NCBI Taxonomy" id="188937"/>
    <lineage>
        <taxon>Archaea</taxon>
        <taxon>Methanobacteriati</taxon>
        <taxon>Methanobacteriota</taxon>
        <taxon>Stenosarchaea group</taxon>
        <taxon>Methanomicrobia</taxon>
        <taxon>Methanosarcinales</taxon>
        <taxon>Methanosarcinaceae</taxon>
        <taxon>Methanosarcina</taxon>
    </lineage>
</organism>
<dbReference type="InParanoid" id="Q8TNJ2"/>
<keyword evidence="2" id="KW-1185">Reference proteome</keyword>